<proteinExistence type="predicted"/>
<evidence type="ECO:0000313" key="3">
    <source>
        <dbReference type="EMBL" id="CAG9093579.1"/>
    </source>
</evidence>
<feature type="compositionally biased region" description="Low complexity" evidence="1">
    <location>
        <begin position="37"/>
        <end position="57"/>
    </location>
</feature>
<evidence type="ECO:0000313" key="4">
    <source>
        <dbReference type="Proteomes" id="UP000095284"/>
    </source>
</evidence>
<feature type="compositionally biased region" description="Low complexity" evidence="1">
    <location>
        <begin position="131"/>
        <end position="140"/>
    </location>
</feature>
<reference evidence="3" key="2">
    <citation type="submission" date="2020-08" db="EMBL/GenBank/DDBJ databases">
        <authorList>
            <person name="Kikuchi T."/>
        </authorList>
    </citation>
    <scope>NUCLEOTIDE SEQUENCE</scope>
    <source>
        <strain evidence="2">Ka4C1</strain>
    </source>
</reference>
<feature type="region of interest" description="Disordered" evidence="1">
    <location>
        <begin position="1"/>
        <end position="176"/>
    </location>
</feature>
<organism evidence="4 6">
    <name type="scientific">Bursaphelenchus xylophilus</name>
    <name type="common">Pinewood nematode worm</name>
    <name type="synonym">Aphelenchoides xylophilus</name>
    <dbReference type="NCBI Taxonomy" id="6326"/>
    <lineage>
        <taxon>Eukaryota</taxon>
        <taxon>Metazoa</taxon>
        <taxon>Ecdysozoa</taxon>
        <taxon>Nematoda</taxon>
        <taxon>Chromadorea</taxon>
        <taxon>Rhabditida</taxon>
        <taxon>Tylenchina</taxon>
        <taxon>Tylenchomorpha</taxon>
        <taxon>Aphelenchoidea</taxon>
        <taxon>Aphelenchoididae</taxon>
        <taxon>Bursaphelenchus</taxon>
    </lineage>
</organism>
<dbReference type="EMBL" id="CAJFCV020000002">
    <property type="protein sequence ID" value="CAG9093579.1"/>
    <property type="molecule type" value="Genomic_DNA"/>
</dbReference>
<reference evidence="6" key="1">
    <citation type="submission" date="2016-11" db="UniProtKB">
        <authorList>
            <consortium name="WormBaseParasite"/>
        </authorList>
    </citation>
    <scope>IDENTIFICATION</scope>
</reference>
<dbReference type="WBParaSite" id="BXY_1082900.1">
    <property type="protein sequence ID" value="BXY_1082900.1"/>
    <property type="gene ID" value="BXY_1082900"/>
</dbReference>
<evidence type="ECO:0000313" key="2">
    <source>
        <dbReference type="EMBL" id="CAD5213880.1"/>
    </source>
</evidence>
<evidence type="ECO:0000313" key="6">
    <source>
        <dbReference type="WBParaSite" id="BXY_1082900.1"/>
    </source>
</evidence>
<dbReference type="EMBL" id="CAJFDI010000002">
    <property type="protein sequence ID" value="CAD5213880.1"/>
    <property type="molecule type" value="Genomic_DNA"/>
</dbReference>
<dbReference type="Proteomes" id="UP000659654">
    <property type="component" value="Unassembled WGS sequence"/>
</dbReference>
<feature type="compositionally biased region" description="Basic residues" evidence="1">
    <location>
        <begin position="159"/>
        <end position="176"/>
    </location>
</feature>
<dbReference type="Proteomes" id="UP000095284">
    <property type="component" value="Unplaced"/>
</dbReference>
<sequence length="176" mass="19920">MSSGRRSSSRSRRSGASRLRFDEDVEVIPPEGESSFRRSPSTTPRRSSGLSRSARAKAMPRDARGRFLPLNDSRRSSYRKTPVPTRRYSYRLSDPDKTLRGPFSDSEADDVVEEMPRRSLTRGRGARDRSSSSSSGSAAPRRSRRSVTPKDTPRPPRYLSRRGPRRRSPAAPSRRR</sequence>
<name>A0A1I7SCS7_BURXY</name>
<accession>A0A1I7SCS7</accession>
<keyword evidence="5" id="KW-1185">Reference proteome</keyword>
<evidence type="ECO:0000313" key="5">
    <source>
        <dbReference type="Proteomes" id="UP000659654"/>
    </source>
</evidence>
<dbReference type="Proteomes" id="UP000582659">
    <property type="component" value="Unassembled WGS sequence"/>
</dbReference>
<evidence type="ECO:0000256" key="1">
    <source>
        <dbReference type="SAM" id="MobiDB-lite"/>
    </source>
</evidence>
<protein>
    <submittedName>
        <fullName evidence="2">(pine wood nematode) hypothetical protein</fullName>
    </submittedName>
</protein>
<dbReference type="AlphaFoldDB" id="A0A1I7SCS7"/>
<gene>
    <name evidence="2" type="ORF">BXYJ_LOCUS3251</name>
</gene>